<evidence type="ECO:0000313" key="4">
    <source>
        <dbReference type="Proteomes" id="UP000826550"/>
    </source>
</evidence>
<feature type="chain" id="PRO_5047349387" description="S-layer protein C-terminal domain-containing protein" evidence="1">
    <location>
        <begin position="30"/>
        <end position="501"/>
    </location>
</feature>
<organism evidence="3 4">
    <name type="scientific">Lactobacillus panisapium</name>
    <dbReference type="NCBI Taxonomy" id="2012495"/>
    <lineage>
        <taxon>Bacteria</taxon>
        <taxon>Bacillati</taxon>
        <taxon>Bacillota</taxon>
        <taxon>Bacilli</taxon>
        <taxon>Lactobacillales</taxon>
        <taxon>Lactobacillaceae</taxon>
        <taxon>Lactobacillus</taxon>
    </lineage>
</organism>
<accession>A0ABX8W3F3</accession>
<dbReference type="Proteomes" id="UP000826550">
    <property type="component" value="Chromosome"/>
</dbReference>
<reference evidence="3 4" key="1">
    <citation type="submission" date="2020-01" db="EMBL/GenBank/DDBJ databases">
        <title>Vast differences in strain-level diversity in the gut microbiota of two closely related honey bee species.</title>
        <authorList>
            <person name="Ellegaard K.M."/>
            <person name="Suenami S."/>
            <person name="Miyazaki R."/>
            <person name="Engel P."/>
        </authorList>
    </citation>
    <scope>NUCLEOTIDE SEQUENCE [LARGE SCALE GENOMIC DNA]</scope>
    <source>
        <strain evidence="3 4">ESL0416</strain>
    </source>
</reference>
<feature type="domain" description="S-layer protein C-terminal" evidence="2">
    <location>
        <begin position="125"/>
        <end position="169"/>
    </location>
</feature>
<name>A0ABX8W3F3_9LACO</name>
<evidence type="ECO:0000313" key="3">
    <source>
        <dbReference type="EMBL" id="QYN52069.1"/>
    </source>
</evidence>
<dbReference type="Pfam" id="PF03217">
    <property type="entry name" value="SlpA"/>
    <property type="match status" value="3"/>
</dbReference>
<keyword evidence="1" id="KW-0732">Signal</keyword>
<dbReference type="EMBL" id="CP048268">
    <property type="protein sequence ID" value="QYN52069.1"/>
    <property type="molecule type" value="Genomic_DNA"/>
</dbReference>
<feature type="domain" description="S-layer protein C-terminal" evidence="2">
    <location>
        <begin position="183"/>
        <end position="206"/>
    </location>
</feature>
<feature type="signal peptide" evidence="1">
    <location>
        <begin position="1"/>
        <end position="29"/>
    </location>
</feature>
<protein>
    <recommendedName>
        <fullName evidence="2">S-layer protein C-terminal domain-containing protein</fullName>
    </recommendedName>
</protein>
<keyword evidence="4" id="KW-1185">Reference proteome</keyword>
<gene>
    <name evidence="3" type="ORF">GYM71_00915</name>
</gene>
<dbReference type="InterPro" id="IPR024968">
    <property type="entry name" value="SlpA_C_lactobacillus"/>
</dbReference>
<evidence type="ECO:0000256" key="1">
    <source>
        <dbReference type="SAM" id="SignalP"/>
    </source>
</evidence>
<proteinExistence type="predicted"/>
<dbReference type="RefSeq" id="WP_220220564.1">
    <property type="nucleotide sequence ID" value="NZ_CP048268.1"/>
</dbReference>
<evidence type="ECO:0000259" key="2">
    <source>
        <dbReference type="Pfam" id="PF03217"/>
    </source>
</evidence>
<feature type="domain" description="S-layer protein C-terminal" evidence="2">
    <location>
        <begin position="37"/>
        <end position="114"/>
    </location>
</feature>
<sequence>MMKLIKKICIGLTASVLALSPLLSSSNNMQTVQASKKSTNSKKRIFLIYDAYVYNKLGHKIKGNTTKSFPYIELDPNNYMRILSFNDNIFYNHGTKKIHGQTYYNIGHGHYLNAGDVYKANGKDTKKGKLVLNHQSTVYTKNGKKTGQALAKKAVVKYRGKVKIAKSNFAPKYYYLNRSRKTCYLPTTDIKGKQYYSIGRNRYIRAYNVGSINGCYAVYRGTTYAKMLTKTTTTMVSGVKTKHKLKKGQKVKVDLMVIPPYDDFEGYYLRLHDYPNEFINEYDVNLRNYLPNIDYHDAAFTYVKPVTSENIKLYNFAGQRIARNIENKQKEITVDGLFYLWLPEEKKAEPFYHYLDFDSGFINNDGSVPTLTLVDPQTNKEKIDTEELVLEKNSFIRASDVNYTHGIKLKPVITAKQAKLDQNIATNADKKKLQTLFLEGQKNENRSVQINYRLRSYSAAIIIASKVLQSNSATIAQVKEAVWLLETTKLQLTAFAFPESD</sequence>